<dbReference type="Pfam" id="PF00239">
    <property type="entry name" value="Resolvase"/>
    <property type="match status" value="1"/>
</dbReference>
<gene>
    <name evidence="2" type="ORF">IAC06_05405</name>
</gene>
<protein>
    <submittedName>
        <fullName evidence="2">Recombinase family protein</fullName>
    </submittedName>
</protein>
<dbReference type="PANTHER" id="PTHR30461">
    <property type="entry name" value="DNA-INVERTASE FROM LAMBDOID PROPHAGE"/>
    <property type="match status" value="1"/>
</dbReference>
<dbReference type="AlphaFoldDB" id="A0A9D9ESN9"/>
<dbReference type="SMART" id="SM00857">
    <property type="entry name" value="Resolvase"/>
    <property type="match status" value="1"/>
</dbReference>
<dbReference type="CDD" id="cd03768">
    <property type="entry name" value="SR_ResInv"/>
    <property type="match status" value="1"/>
</dbReference>
<dbReference type="EMBL" id="JADIMI010000052">
    <property type="protein sequence ID" value="MBO8452303.1"/>
    <property type="molecule type" value="Genomic_DNA"/>
</dbReference>
<dbReference type="Gene3D" id="3.40.50.1390">
    <property type="entry name" value="Resolvase, N-terminal catalytic domain"/>
    <property type="match status" value="1"/>
</dbReference>
<reference evidence="2" key="2">
    <citation type="journal article" date="2021" name="PeerJ">
        <title>Extensive microbial diversity within the chicken gut microbiome revealed by metagenomics and culture.</title>
        <authorList>
            <person name="Gilroy R."/>
            <person name="Ravi A."/>
            <person name="Getino M."/>
            <person name="Pursley I."/>
            <person name="Horton D.L."/>
            <person name="Alikhan N.F."/>
            <person name="Baker D."/>
            <person name="Gharbi K."/>
            <person name="Hall N."/>
            <person name="Watson M."/>
            <person name="Adriaenssens E.M."/>
            <person name="Foster-Nyarko E."/>
            <person name="Jarju S."/>
            <person name="Secka A."/>
            <person name="Antonio M."/>
            <person name="Oren A."/>
            <person name="Chaudhuri R.R."/>
            <person name="La Ragione R."/>
            <person name="Hildebrand F."/>
            <person name="Pallen M.J."/>
        </authorList>
    </citation>
    <scope>NUCLEOTIDE SEQUENCE</scope>
    <source>
        <strain evidence="2">B1-20833</strain>
    </source>
</reference>
<evidence type="ECO:0000313" key="2">
    <source>
        <dbReference type="EMBL" id="MBO8452303.1"/>
    </source>
</evidence>
<organism evidence="2 3">
    <name type="scientific">Candidatus Cryptobacteroides intestinavium</name>
    <dbReference type="NCBI Taxonomy" id="2840766"/>
    <lineage>
        <taxon>Bacteria</taxon>
        <taxon>Pseudomonadati</taxon>
        <taxon>Bacteroidota</taxon>
        <taxon>Bacteroidia</taxon>
        <taxon>Bacteroidales</taxon>
        <taxon>Candidatus Cryptobacteroides</taxon>
    </lineage>
</organism>
<sequence length="214" mass="23772">MKKAIIYARVSSTTDRQSTDRQVADLNRYAQANDIEVEKVFEEHISGAKKNEERPVLMAAIEYAKANAIDVVLLSELSRLGRSVYEVQATVKELVDNNINAYSLKESLSLFNEDGTQSIITPILIAVLGTCAQIERENIAYRLASGRKQAVARGVKMGRKVGSVMSVADKEEKYAEILKKIRKGDKLTDILAWAKGKGYKVSYATLKGLKRDLC</sequence>
<accession>A0A9D9ESN9</accession>
<dbReference type="SUPFAM" id="SSF53041">
    <property type="entry name" value="Resolvase-like"/>
    <property type="match status" value="1"/>
</dbReference>
<dbReference type="InterPro" id="IPR006119">
    <property type="entry name" value="Resolv_N"/>
</dbReference>
<name>A0A9D9ESN9_9BACT</name>
<dbReference type="PROSITE" id="PS51736">
    <property type="entry name" value="RECOMBINASES_3"/>
    <property type="match status" value="1"/>
</dbReference>
<proteinExistence type="predicted"/>
<evidence type="ECO:0000259" key="1">
    <source>
        <dbReference type="PROSITE" id="PS51736"/>
    </source>
</evidence>
<dbReference type="Proteomes" id="UP000823661">
    <property type="component" value="Unassembled WGS sequence"/>
</dbReference>
<reference evidence="2" key="1">
    <citation type="submission" date="2020-10" db="EMBL/GenBank/DDBJ databases">
        <authorList>
            <person name="Gilroy R."/>
        </authorList>
    </citation>
    <scope>NUCLEOTIDE SEQUENCE</scope>
    <source>
        <strain evidence="2">B1-20833</strain>
    </source>
</reference>
<comment type="caution">
    <text evidence="2">The sequence shown here is derived from an EMBL/GenBank/DDBJ whole genome shotgun (WGS) entry which is preliminary data.</text>
</comment>
<dbReference type="InterPro" id="IPR050639">
    <property type="entry name" value="SSR_resolvase"/>
</dbReference>
<dbReference type="InterPro" id="IPR036162">
    <property type="entry name" value="Resolvase-like_N_sf"/>
</dbReference>
<evidence type="ECO:0000313" key="3">
    <source>
        <dbReference type="Proteomes" id="UP000823661"/>
    </source>
</evidence>
<feature type="domain" description="Resolvase/invertase-type recombinase catalytic" evidence="1">
    <location>
        <begin position="3"/>
        <end position="154"/>
    </location>
</feature>
<dbReference type="PANTHER" id="PTHR30461:SF19">
    <property type="entry name" value="SITE-SPECIFIC RECOMBINASE RESOLVASE FAMILY"/>
    <property type="match status" value="1"/>
</dbReference>
<dbReference type="GO" id="GO:0000150">
    <property type="term" value="F:DNA strand exchange activity"/>
    <property type="evidence" value="ECO:0007669"/>
    <property type="project" value="InterPro"/>
</dbReference>
<dbReference type="GO" id="GO:0003677">
    <property type="term" value="F:DNA binding"/>
    <property type="evidence" value="ECO:0007669"/>
    <property type="project" value="InterPro"/>
</dbReference>